<accession>A0A2L0EY76</accession>
<dbReference type="InterPro" id="IPR012296">
    <property type="entry name" value="Nuclease_put_TT1808"/>
</dbReference>
<feature type="compositionally biased region" description="Polar residues" evidence="1">
    <location>
        <begin position="16"/>
        <end position="25"/>
    </location>
</feature>
<evidence type="ECO:0000313" key="3">
    <source>
        <dbReference type="EMBL" id="AUX44240.1"/>
    </source>
</evidence>
<dbReference type="PANTHER" id="PTHR34107">
    <property type="entry name" value="SLL0198 PROTEIN-RELATED"/>
    <property type="match status" value="1"/>
</dbReference>
<evidence type="ECO:0000313" key="4">
    <source>
        <dbReference type="Proteomes" id="UP000238348"/>
    </source>
</evidence>
<feature type="region of interest" description="Disordered" evidence="1">
    <location>
        <begin position="143"/>
        <end position="174"/>
    </location>
</feature>
<reference evidence="3 4" key="1">
    <citation type="submission" date="2015-09" db="EMBL/GenBank/DDBJ databases">
        <title>Sorangium comparison.</title>
        <authorList>
            <person name="Zaburannyi N."/>
            <person name="Bunk B."/>
            <person name="Overmann J."/>
            <person name="Mueller R."/>
        </authorList>
    </citation>
    <scope>NUCLEOTIDE SEQUENCE [LARGE SCALE GENOMIC DNA]</scope>
    <source>
        <strain evidence="3 4">So ce26</strain>
    </source>
</reference>
<feature type="region of interest" description="Disordered" evidence="1">
    <location>
        <begin position="1"/>
        <end position="33"/>
    </location>
</feature>
<dbReference type="InterPro" id="IPR011335">
    <property type="entry name" value="Restrct_endonuc-II-like"/>
</dbReference>
<dbReference type="CDD" id="cd06260">
    <property type="entry name" value="DUF820-like"/>
    <property type="match status" value="1"/>
</dbReference>
<feature type="compositionally biased region" description="Basic and acidic residues" evidence="1">
    <location>
        <begin position="1"/>
        <end position="11"/>
    </location>
</feature>
<dbReference type="RefSeq" id="WP_159397369.1">
    <property type="nucleotide sequence ID" value="NZ_CP012673.1"/>
</dbReference>
<dbReference type="SUPFAM" id="SSF52980">
    <property type="entry name" value="Restriction endonuclease-like"/>
    <property type="match status" value="1"/>
</dbReference>
<evidence type="ECO:0000259" key="2">
    <source>
        <dbReference type="Pfam" id="PF05685"/>
    </source>
</evidence>
<dbReference type="Pfam" id="PF05685">
    <property type="entry name" value="Uma2"/>
    <property type="match status" value="1"/>
</dbReference>
<gene>
    <name evidence="3" type="ORF">SOCE26_057040</name>
</gene>
<dbReference type="Gene3D" id="3.90.1570.10">
    <property type="entry name" value="tt1808, chain A"/>
    <property type="match status" value="1"/>
</dbReference>
<dbReference type="Proteomes" id="UP000238348">
    <property type="component" value="Chromosome"/>
</dbReference>
<protein>
    <recommendedName>
        <fullName evidence="2">Putative restriction endonuclease domain-containing protein</fullName>
    </recommendedName>
</protein>
<dbReference type="EMBL" id="CP012673">
    <property type="protein sequence ID" value="AUX44240.1"/>
    <property type="molecule type" value="Genomic_DNA"/>
</dbReference>
<dbReference type="OrthoDB" id="9804532at2"/>
<dbReference type="InterPro" id="IPR008538">
    <property type="entry name" value="Uma2"/>
</dbReference>
<feature type="domain" description="Putative restriction endonuclease" evidence="2">
    <location>
        <begin position="197"/>
        <end position="351"/>
    </location>
</feature>
<proteinExistence type="predicted"/>
<dbReference type="AlphaFoldDB" id="A0A2L0EY76"/>
<dbReference type="PANTHER" id="PTHR34107:SF4">
    <property type="entry name" value="SLL1222 PROTEIN"/>
    <property type="match status" value="1"/>
</dbReference>
<name>A0A2L0EY76_SORCE</name>
<evidence type="ECO:0000256" key="1">
    <source>
        <dbReference type="SAM" id="MobiDB-lite"/>
    </source>
</evidence>
<sequence length="359" mass="39513">MSRDERNEDKGGGQSAAHTPGQSDDPSTKGRHAKGREIAAIFSDAFNLLGALAAPRVLPQVLAGTTGRPVHAEFLAVLDRYIECFGDEIMAPKPRADAGEARPGKGLMRRLRAMLAGWQPCHPAPEEIVRTAREILAAHGMPGTDEEWDRWDGGRDEESADPHLRETPEERRRKRARVLRPEPITLEQWADLGEPGELVASRLVAEETTTPEHDTLVRWLVETLRAWAAPRGAWVFGPGHKLGLAPDLGRKPDISLYLPDAPPRGHGALSTSPPALVVEVLSPHGPDRLRAQHDKSEEYQRFGVRRYWMVYPEMEMIDHFLLGSDGSYVTEEVTSAGKVPGPGFEGLELDLDALWATAG</sequence>
<feature type="compositionally biased region" description="Basic and acidic residues" evidence="1">
    <location>
        <begin position="150"/>
        <end position="171"/>
    </location>
</feature>
<organism evidence="3 4">
    <name type="scientific">Sorangium cellulosum</name>
    <name type="common">Polyangium cellulosum</name>
    <dbReference type="NCBI Taxonomy" id="56"/>
    <lineage>
        <taxon>Bacteria</taxon>
        <taxon>Pseudomonadati</taxon>
        <taxon>Myxococcota</taxon>
        <taxon>Polyangia</taxon>
        <taxon>Polyangiales</taxon>
        <taxon>Polyangiaceae</taxon>
        <taxon>Sorangium</taxon>
    </lineage>
</organism>